<dbReference type="SUPFAM" id="SSF52540">
    <property type="entry name" value="P-loop containing nucleoside triphosphate hydrolases"/>
    <property type="match status" value="1"/>
</dbReference>
<accession>A0ABW0HB61</accession>
<dbReference type="Gene3D" id="3.40.50.300">
    <property type="entry name" value="P-loop containing nucleotide triphosphate hydrolases"/>
    <property type="match status" value="1"/>
</dbReference>
<evidence type="ECO:0000313" key="2">
    <source>
        <dbReference type="EMBL" id="MFC5394492.1"/>
    </source>
</evidence>
<evidence type="ECO:0000313" key="3">
    <source>
        <dbReference type="Proteomes" id="UP001596104"/>
    </source>
</evidence>
<evidence type="ECO:0000259" key="1">
    <source>
        <dbReference type="SMART" id="SM00382"/>
    </source>
</evidence>
<dbReference type="Pfam" id="PF00004">
    <property type="entry name" value="AAA"/>
    <property type="match status" value="1"/>
</dbReference>
<name>A0ABW0HB61_9HYPH</name>
<organism evidence="2 3">
    <name type="scientific">Bosea vestrisii</name>
    <dbReference type="NCBI Taxonomy" id="151416"/>
    <lineage>
        <taxon>Bacteria</taxon>
        <taxon>Pseudomonadati</taxon>
        <taxon>Pseudomonadota</taxon>
        <taxon>Alphaproteobacteria</taxon>
        <taxon>Hyphomicrobiales</taxon>
        <taxon>Boseaceae</taxon>
        <taxon>Bosea</taxon>
    </lineage>
</organism>
<dbReference type="InterPro" id="IPR003959">
    <property type="entry name" value="ATPase_AAA_core"/>
</dbReference>
<dbReference type="InterPro" id="IPR027417">
    <property type="entry name" value="P-loop_NTPase"/>
</dbReference>
<keyword evidence="3" id="KW-1185">Reference proteome</keyword>
<feature type="domain" description="AAA+ ATPase" evidence="1">
    <location>
        <begin position="311"/>
        <end position="458"/>
    </location>
</feature>
<sequence length="525" mass="57075">MADGEYDQTDREIACLIPDCIAAEARQTGIMLGDELPSTIELLAGWLPYQTDWPADQSAWSTAMLREPKTAARPAPPPSVERALRQIEKNPSYTALLALQKALQRACLARGKLHPSYIARLDEWVVRTDVYLANMGDEAAGRRCATHALTLLAQGHQQQPIRFGLLEAAFTNAGMPARHIAGLIRRAALMLDLRSRAGTTSSSMREWLDRYHSARPVSDAAVIEHFMHDDDLLIPDPPAEPELVVIPAMRKKPRSDSPAYAFYDIAAKALPLVRFTGDLGAVSRDLCARWPWAASAIETILMDLVGTDWIRLRPTLLLGPPGTGKSSLAMALARALGLEPTLYSAAGNSDGSFAGTNAQWSTARGSVSLQAVLRALAANPAVVIDEIEKSGTSRHNGNLQDALVPMLEPATSRSILDTGIELPVDISQVSYLATANGLAGITSPLLDRFRVLTIPAPGPEHLPVVAKQIVADLRRERNSDTTWMPDLDGEELDLVREHWAGGSMRAVRRMIETIVAGREAFAARH</sequence>
<dbReference type="PANTHER" id="PTHR43718:SF2">
    <property type="entry name" value="LON PROTEASE HOMOLOG, MITOCHONDRIAL"/>
    <property type="match status" value="1"/>
</dbReference>
<proteinExistence type="predicted"/>
<dbReference type="RefSeq" id="WP_377009831.1">
    <property type="nucleotide sequence ID" value="NZ_JBHSLV010000031.1"/>
</dbReference>
<dbReference type="Proteomes" id="UP001596104">
    <property type="component" value="Unassembled WGS sequence"/>
</dbReference>
<dbReference type="EMBL" id="JBHSLV010000031">
    <property type="protein sequence ID" value="MFC5394492.1"/>
    <property type="molecule type" value="Genomic_DNA"/>
</dbReference>
<dbReference type="PANTHER" id="PTHR43718">
    <property type="entry name" value="LON PROTEASE"/>
    <property type="match status" value="1"/>
</dbReference>
<gene>
    <name evidence="2" type="ORF">ACFPPC_17775</name>
</gene>
<dbReference type="InterPro" id="IPR003593">
    <property type="entry name" value="AAA+_ATPase"/>
</dbReference>
<comment type="caution">
    <text evidence="2">The sequence shown here is derived from an EMBL/GenBank/DDBJ whole genome shotgun (WGS) entry which is preliminary data.</text>
</comment>
<dbReference type="InterPro" id="IPR027065">
    <property type="entry name" value="Lon_Prtase"/>
</dbReference>
<protein>
    <submittedName>
        <fullName evidence="2">AAA family ATPase</fullName>
    </submittedName>
</protein>
<reference evidence="3" key="1">
    <citation type="journal article" date="2019" name="Int. J. Syst. Evol. Microbiol.">
        <title>The Global Catalogue of Microorganisms (GCM) 10K type strain sequencing project: providing services to taxonomists for standard genome sequencing and annotation.</title>
        <authorList>
            <consortium name="The Broad Institute Genomics Platform"/>
            <consortium name="The Broad Institute Genome Sequencing Center for Infectious Disease"/>
            <person name="Wu L."/>
            <person name="Ma J."/>
        </authorList>
    </citation>
    <scope>NUCLEOTIDE SEQUENCE [LARGE SCALE GENOMIC DNA]</scope>
    <source>
        <strain evidence="3">CGMCC 1.16326</strain>
    </source>
</reference>
<dbReference type="SMART" id="SM00382">
    <property type="entry name" value="AAA"/>
    <property type="match status" value="1"/>
</dbReference>